<organism evidence="1 2">
    <name type="scientific">Delftia acidovorans</name>
    <name type="common">Pseudomonas acidovorans</name>
    <name type="synonym">Comamonas acidovorans</name>
    <dbReference type="NCBI Taxonomy" id="80866"/>
    <lineage>
        <taxon>Bacteria</taxon>
        <taxon>Pseudomonadati</taxon>
        <taxon>Pseudomonadota</taxon>
        <taxon>Betaproteobacteria</taxon>
        <taxon>Burkholderiales</taxon>
        <taxon>Comamonadaceae</taxon>
        <taxon>Delftia</taxon>
    </lineage>
</organism>
<sequence length="113" mass="12070">MPILTIETAIDHCRADPEDAAMVELYLGAAIDAAQEYLGRKVYADQAELDAAVAAGEAGELPMVATYSVKAAMLLICGHLFANREDVVVGAQSFAMPNGSRDLLRPHRKVQGL</sequence>
<accession>A0A080NGY7</accession>
<dbReference type="EMBL" id="CP065668">
    <property type="protein sequence ID" value="QPS09627.1"/>
    <property type="molecule type" value="Genomic_DNA"/>
</dbReference>
<dbReference type="InterPro" id="IPR006450">
    <property type="entry name" value="Phage_HK97_gp6-like"/>
</dbReference>
<proteinExistence type="predicted"/>
<dbReference type="NCBIfam" id="TIGR01560">
    <property type="entry name" value="put_DNA_pack"/>
    <property type="match status" value="1"/>
</dbReference>
<dbReference type="Gene3D" id="1.10.3230.30">
    <property type="entry name" value="Phage gp6-like head-tail connector protein"/>
    <property type="match status" value="1"/>
</dbReference>
<evidence type="ECO:0000313" key="2">
    <source>
        <dbReference type="Proteomes" id="UP000594778"/>
    </source>
</evidence>
<dbReference type="Pfam" id="PF05135">
    <property type="entry name" value="Phage_connect_1"/>
    <property type="match status" value="1"/>
</dbReference>
<dbReference type="AlphaFoldDB" id="A0A080NGY7"/>
<protein>
    <submittedName>
        <fullName evidence="1">Phage gp6-like head-tail connector protein</fullName>
    </submittedName>
</protein>
<dbReference type="RefSeq" id="WP_034392561.1">
    <property type="nucleotide sequence ID" value="NZ_CP065668.1"/>
</dbReference>
<name>A0A080NGY7_DELAC</name>
<dbReference type="CDD" id="cd08054">
    <property type="entry name" value="gp6"/>
    <property type="match status" value="1"/>
</dbReference>
<gene>
    <name evidence="1" type="ORF">I6G66_06285</name>
</gene>
<reference evidence="1 2" key="1">
    <citation type="submission" date="2020-12" db="EMBL/GenBank/DDBJ databases">
        <title>FDA dAtabase for Regulatory Grade micrObial Sequences (FDA-ARGOS): Supporting development and validation of Infectious Disease Dx tests.</title>
        <authorList>
            <person name="Sproer C."/>
            <person name="Gronow S."/>
            <person name="Severitt S."/>
            <person name="Schroder I."/>
            <person name="Tallon L."/>
            <person name="Sadzewicz L."/>
            <person name="Zhao X."/>
            <person name="Boylan J."/>
            <person name="Ott S."/>
            <person name="Bowen H."/>
            <person name="Vavikolanu K."/>
            <person name="Mehta A."/>
            <person name="Aluvathingal J."/>
            <person name="Nadendla S."/>
            <person name="Lowell S."/>
            <person name="Myers T."/>
            <person name="Yan Y."/>
            <person name="Sichtig H."/>
        </authorList>
    </citation>
    <scope>NUCLEOTIDE SEQUENCE [LARGE SCALE GENOMIC DNA]</scope>
    <source>
        <strain evidence="1 2">FDAARGOS_909</strain>
    </source>
</reference>
<evidence type="ECO:0000313" key="1">
    <source>
        <dbReference type="EMBL" id="QPS09627.1"/>
    </source>
</evidence>
<dbReference type="InterPro" id="IPR021146">
    <property type="entry name" value="Phage_gp6-like_head-tail"/>
</dbReference>
<dbReference type="Proteomes" id="UP000594778">
    <property type="component" value="Chromosome"/>
</dbReference>